<dbReference type="EMBL" id="CAICTM010000428">
    <property type="protein sequence ID" value="CAB9510286.1"/>
    <property type="molecule type" value="Genomic_DNA"/>
</dbReference>
<keyword evidence="4" id="KW-1133">Transmembrane helix</keyword>
<evidence type="ECO:0000256" key="2">
    <source>
        <dbReference type="ARBA" id="ARBA00022737"/>
    </source>
</evidence>
<comment type="caution">
    <text evidence="5">The sequence shown here is derived from an EMBL/GenBank/DDBJ whole genome shotgun (WGS) entry which is preliminary data.</text>
</comment>
<proteinExistence type="predicted"/>
<evidence type="ECO:0000256" key="4">
    <source>
        <dbReference type="SAM" id="Phobius"/>
    </source>
</evidence>
<keyword evidence="4" id="KW-0472">Membrane</keyword>
<gene>
    <name evidence="5" type="ORF">SEMRO_429_G141130.1</name>
</gene>
<dbReference type="AlphaFoldDB" id="A0A9N8E0K0"/>
<dbReference type="SUPFAM" id="SSF52058">
    <property type="entry name" value="L domain-like"/>
    <property type="match status" value="1"/>
</dbReference>
<reference evidence="5" key="1">
    <citation type="submission" date="2020-06" db="EMBL/GenBank/DDBJ databases">
        <authorList>
            <consortium name="Plant Systems Biology data submission"/>
        </authorList>
    </citation>
    <scope>NUCLEOTIDE SEQUENCE</scope>
    <source>
        <strain evidence="5">D6</strain>
    </source>
</reference>
<evidence type="ECO:0000313" key="5">
    <source>
        <dbReference type="EMBL" id="CAB9510286.1"/>
    </source>
</evidence>
<dbReference type="InterPro" id="IPR032675">
    <property type="entry name" value="LRR_dom_sf"/>
</dbReference>
<dbReference type="Gene3D" id="3.80.10.10">
    <property type="entry name" value="Ribonuclease Inhibitor"/>
    <property type="match status" value="2"/>
</dbReference>
<keyword evidence="6" id="KW-1185">Reference proteome</keyword>
<dbReference type="Pfam" id="PF00560">
    <property type="entry name" value="LRR_1"/>
    <property type="match status" value="1"/>
</dbReference>
<feature type="region of interest" description="Disordered" evidence="3">
    <location>
        <begin position="37"/>
        <end position="90"/>
    </location>
</feature>
<dbReference type="PANTHER" id="PTHR48004:SF59">
    <property type="entry name" value="LEUCINE-RICH REPEAT-CONTAINING N-TERMINAL PLANT-TYPE DOMAIN-CONTAINING PROTEIN"/>
    <property type="match status" value="1"/>
</dbReference>
<protein>
    <submittedName>
        <fullName evidence="5">Leucine Rich Repeat</fullName>
    </submittedName>
</protein>
<evidence type="ECO:0000256" key="3">
    <source>
        <dbReference type="SAM" id="MobiDB-lite"/>
    </source>
</evidence>
<feature type="transmembrane region" description="Helical" evidence="4">
    <location>
        <begin position="246"/>
        <end position="268"/>
    </location>
</feature>
<keyword evidence="2" id="KW-0677">Repeat</keyword>
<name>A0A9N8E0K0_9STRA</name>
<organism evidence="5 6">
    <name type="scientific">Seminavis robusta</name>
    <dbReference type="NCBI Taxonomy" id="568900"/>
    <lineage>
        <taxon>Eukaryota</taxon>
        <taxon>Sar</taxon>
        <taxon>Stramenopiles</taxon>
        <taxon>Ochrophyta</taxon>
        <taxon>Bacillariophyta</taxon>
        <taxon>Bacillariophyceae</taxon>
        <taxon>Bacillariophycidae</taxon>
        <taxon>Naviculales</taxon>
        <taxon>Naviculaceae</taxon>
        <taxon>Seminavis</taxon>
    </lineage>
</organism>
<dbReference type="InterPro" id="IPR001611">
    <property type="entry name" value="Leu-rich_rpt"/>
</dbReference>
<keyword evidence="1" id="KW-0433">Leucine-rich repeat</keyword>
<sequence length="720" mass="78234">MEEEVDTSTATQTHGYECSRLEDEDVAALVQDADSLQQCDDKKKATPQCTCKEKATVAPKGSTGVNHIASPKIENDDRASSPRDSEKSPARYNVLDVALSTGTVDVASGTGEDASNSHGNSMKTPALPNAIHPGSVDDDDDRDLNTKIGPGTMLLQQRFQNDIMPLPGDITPSVLPGAHPVGPIGSARIPHTRGVIVANGTATTGPRNGDAGLMIAHRVIDQDLLQVAEEMDREIQQQSTSKRSPFLLAMGGILLLVTVVLLLVFLLAEGPYEETKIVSSTPPTQAPSFDPQQHMFDALPNGTVDAIDDPLSPQSLAFQWLSNDPKYLNYTTDRLVQRFALATLYYATNGNEWRNNTRWLSYEHHECQWFAMDLLNAFRIGFFSSRYIIENNPMFQKLPTEPFPCGPALSDRHDQPYKHLWLFNNGLKGKLPDEIYLLTSLKSVVLFVNNLAGSTLPTYIGKLTSLELLAFVRTDLGGSILSEIAMLTKLHSIYGGLNRLTGPLPSELGLLARGFSFGLVLAKNALSGTIPSELALLTDMDTFNMNRNSLTGTVPSELGNMVKLNWFELWGNQLTGQLPSELAMLKEARSLMLHHNLLTGNVPSEYGQMHSSLTGLFLMDNQLSGSVPSELGLLTYMETCWLNDNLMGGTIPLELQSLGDIGALKSLNLTGNGFSGSISGELCNIGVNVSCPAFGDGRIFECSLQFDCSAKLCGCDCPCF</sequence>
<dbReference type="Proteomes" id="UP001153069">
    <property type="component" value="Unassembled WGS sequence"/>
</dbReference>
<keyword evidence="4" id="KW-0812">Transmembrane</keyword>
<dbReference type="InterPro" id="IPR052941">
    <property type="entry name" value="StomDev_PlantInt_Reg"/>
</dbReference>
<evidence type="ECO:0000256" key="1">
    <source>
        <dbReference type="ARBA" id="ARBA00022614"/>
    </source>
</evidence>
<evidence type="ECO:0000313" key="6">
    <source>
        <dbReference type="Proteomes" id="UP001153069"/>
    </source>
</evidence>
<accession>A0A9N8E0K0</accession>
<feature type="compositionally biased region" description="Polar residues" evidence="3">
    <location>
        <begin position="113"/>
        <end position="123"/>
    </location>
</feature>
<feature type="compositionally biased region" description="Basic and acidic residues" evidence="3">
    <location>
        <begin position="73"/>
        <end position="89"/>
    </location>
</feature>
<dbReference type="FunFam" id="3.80.10.10:FF:000041">
    <property type="entry name" value="LRR receptor-like serine/threonine-protein kinase ERECTA"/>
    <property type="match status" value="1"/>
</dbReference>
<feature type="region of interest" description="Disordered" evidence="3">
    <location>
        <begin position="105"/>
        <end position="126"/>
    </location>
</feature>
<dbReference type="PANTHER" id="PTHR48004">
    <property type="entry name" value="OS01G0149700 PROTEIN"/>
    <property type="match status" value="1"/>
</dbReference>
<dbReference type="OrthoDB" id="1394818at2759"/>